<reference evidence="2" key="1">
    <citation type="journal article" date="2014" name="Int. J. Syst. Evol. Microbiol.">
        <title>Complete genome sequence of Corynebacterium casei LMG S-19264T (=DSM 44701T), isolated from a smear-ripened cheese.</title>
        <authorList>
            <consortium name="US DOE Joint Genome Institute (JGI-PGF)"/>
            <person name="Walter F."/>
            <person name="Albersmeier A."/>
            <person name="Kalinowski J."/>
            <person name="Ruckert C."/>
        </authorList>
    </citation>
    <scope>NUCLEOTIDE SEQUENCE</scope>
    <source>
        <strain evidence="2">JCM 14265</strain>
    </source>
</reference>
<dbReference type="RefSeq" id="WP_343777189.1">
    <property type="nucleotide sequence ID" value="NZ_BAAADQ010000003.1"/>
</dbReference>
<dbReference type="Proteomes" id="UP001567571">
    <property type="component" value="Unassembled WGS sequence"/>
</dbReference>
<comment type="caution">
    <text evidence="2">The sequence shown here is derived from an EMBL/GenBank/DDBJ whole genome shotgun (WGS) entry which is preliminary data.</text>
</comment>
<dbReference type="EMBL" id="BAAADQ010000003">
    <property type="protein sequence ID" value="GAA0536903.1"/>
    <property type="molecule type" value="Genomic_DNA"/>
</dbReference>
<protein>
    <recommendedName>
        <fullName evidence="6">Transporter</fullName>
    </recommendedName>
</protein>
<evidence type="ECO:0000256" key="1">
    <source>
        <dbReference type="SAM" id="Phobius"/>
    </source>
</evidence>
<keyword evidence="1" id="KW-0472">Membrane</keyword>
<sequence length="41" mass="4212">MRLSTVLIILGAVVFVLPIPGTFVLGALIAFAGLAARLFGL</sequence>
<gene>
    <name evidence="3" type="ORF">ABNG02_12215</name>
    <name evidence="2" type="ORF">GCM10008994_10060</name>
</gene>
<reference evidence="3 5" key="3">
    <citation type="submission" date="2024-06" db="EMBL/GenBank/DDBJ databases">
        <title>Halorubrum miltondacostae sp. nov., a potential PHA producer isolated from an inland solar saltern in Rio Maior, Portugal.</title>
        <authorList>
            <person name="Albuquerque L."/>
            <person name="Viver T."/>
            <person name="Barroso C."/>
            <person name="Claudino R."/>
            <person name="Galvan M."/>
            <person name="Simoes G."/>
            <person name="Lobo Da Cunha A."/>
            <person name="Egas C."/>
        </authorList>
    </citation>
    <scope>NUCLEOTIDE SEQUENCE [LARGE SCALE GENOMIC DNA]</scope>
    <source>
        <strain evidence="3 5">DSM 18646</strain>
    </source>
</reference>
<dbReference type="AlphaFoldDB" id="A0AAV3SQG5"/>
<proteinExistence type="predicted"/>
<accession>A0AAV3SQG5</accession>
<organism evidence="2 4">
    <name type="scientific">Halorubrum ejinorense</name>
    <dbReference type="NCBI Taxonomy" id="425309"/>
    <lineage>
        <taxon>Archaea</taxon>
        <taxon>Methanobacteriati</taxon>
        <taxon>Methanobacteriota</taxon>
        <taxon>Stenosarchaea group</taxon>
        <taxon>Halobacteria</taxon>
        <taxon>Halobacteriales</taxon>
        <taxon>Haloferacaceae</taxon>
        <taxon>Halorubrum</taxon>
    </lineage>
</organism>
<evidence type="ECO:0000313" key="3">
    <source>
        <dbReference type="EMBL" id="MEZ3168086.1"/>
    </source>
</evidence>
<evidence type="ECO:0000313" key="4">
    <source>
        <dbReference type="Proteomes" id="UP001501425"/>
    </source>
</evidence>
<feature type="transmembrane region" description="Helical" evidence="1">
    <location>
        <begin position="6"/>
        <end position="39"/>
    </location>
</feature>
<reference evidence="2" key="2">
    <citation type="submission" date="2023-12" db="EMBL/GenBank/DDBJ databases">
        <authorList>
            <person name="Sun Q."/>
            <person name="Inoue M."/>
        </authorList>
    </citation>
    <scope>NUCLEOTIDE SEQUENCE</scope>
    <source>
        <strain evidence="2">JCM 14265</strain>
    </source>
</reference>
<keyword evidence="1" id="KW-0812">Transmembrane</keyword>
<evidence type="ECO:0008006" key="6">
    <source>
        <dbReference type="Google" id="ProtNLM"/>
    </source>
</evidence>
<dbReference type="EMBL" id="JBEDNW010000006">
    <property type="protein sequence ID" value="MEZ3168086.1"/>
    <property type="molecule type" value="Genomic_DNA"/>
</dbReference>
<keyword evidence="5" id="KW-1185">Reference proteome</keyword>
<evidence type="ECO:0000313" key="5">
    <source>
        <dbReference type="Proteomes" id="UP001567571"/>
    </source>
</evidence>
<dbReference type="Proteomes" id="UP001501425">
    <property type="component" value="Unassembled WGS sequence"/>
</dbReference>
<evidence type="ECO:0000313" key="2">
    <source>
        <dbReference type="EMBL" id="GAA0536903.1"/>
    </source>
</evidence>
<keyword evidence="1" id="KW-1133">Transmembrane helix</keyword>
<name>A0AAV3SQG5_9EURY</name>